<dbReference type="EMBL" id="BLLK01000047">
    <property type="protein sequence ID" value="GFH54059.1"/>
    <property type="molecule type" value="Genomic_DNA"/>
</dbReference>
<comment type="caution">
    <text evidence="3">The sequence shown here is derived from an EMBL/GenBank/DDBJ whole genome shotgun (WGS) entry which is preliminary data.</text>
</comment>
<gene>
    <name evidence="3" type="ORF">CTEN210_10535</name>
</gene>
<keyword evidence="2" id="KW-0732">Signal</keyword>
<feature type="region of interest" description="Disordered" evidence="1">
    <location>
        <begin position="67"/>
        <end position="94"/>
    </location>
</feature>
<evidence type="ECO:0000313" key="3">
    <source>
        <dbReference type="EMBL" id="GFH54059.1"/>
    </source>
</evidence>
<dbReference type="Proteomes" id="UP001054902">
    <property type="component" value="Unassembled WGS sequence"/>
</dbReference>
<protein>
    <submittedName>
        <fullName evidence="3">Uncharacterized protein</fullName>
    </submittedName>
</protein>
<feature type="chain" id="PRO_5041954979" evidence="2">
    <location>
        <begin position="21"/>
        <end position="129"/>
    </location>
</feature>
<accession>A0AAD3D0V3</accession>
<evidence type="ECO:0000313" key="4">
    <source>
        <dbReference type="Proteomes" id="UP001054902"/>
    </source>
</evidence>
<dbReference type="AlphaFoldDB" id="A0AAD3D0V3"/>
<evidence type="ECO:0000256" key="2">
    <source>
        <dbReference type="SAM" id="SignalP"/>
    </source>
</evidence>
<keyword evidence="4" id="KW-1185">Reference proteome</keyword>
<evidence type="ECO:0000256" key="1">
    <source>
        <dbReference type="SAM" id="MobiDB-lite"/>
    </source>
</evidence>
<proteinExistence type="predicted"/>
<feature type="signal peptide" evidence="2">
    <location>
        <begin position="1"/>
        <end position="20"/>
    </location>
</feature>
<feature type="region of interest" description="Disordered" evidence="1">
    <location>
        <begin position="28"/>
        <end position="50"/>
    </location>
</feature>
<name>A0AAD3D0V3_9STRA</name>
<reference evidence="3 4" key="1">
    <citation type="journal article" date="2021" name="Sci. Rep.">
        <title>The genome of the diatom Chaetoceros tenuissimus carries an ancient integrated fragment of an extant virus.</title>
        <authorList>
            <person name="Hongo Y."/>
            <person name="Kimura K."/>
            <person name="Takaki Y."/>
            <person name="Yoshida Y."/>
            <person name="Baba S."/>
            <person name="Kobayashi G."/>
            <person name="Nagasaki K."/>
            <person name="Hano T."/>
            <person name="Tomaru Y."/>
        </authorList>
    </citation>
    <scope>NUCLEOTIDE SEQUENCE [LARGE SCALE GENOMIC DNA]</scope>
    <source>
        <strain evidence="3 4">NIES-3715</strain>
    </source>
</reference>
<sequence>MKNLVLFSVVAILLLESTTAFGTWSSIFNSNWGDNDPPPPQARDLTSNFDREEWTDKLSKSMIREILEEEDSEDDITNEDNVSDGESDVDRENEVDEFDIDSDVEFTIEEFDSEDFDSIGKEETVEATI</sequence>
<organism evidence="3 4">
    <name type="scientific">Chaetoceros tenuissimus</name>
    <dbReference type="NCBI Taxonomy" id="426638"/>
    <lineage>
        <taxon>Eukaryota</taxon>
        <taxon>Sar</taxon>
        <taxon>Stramenopiles</taxon>
        <taxon>Ochrophyta</taxon>
        <taxon>Bacillariophyta</taxon>
        <taxon>Coscinodiscophyceae</taxon>
        <taxon>Chaetocerotophycidae</taxon>
        <taxon>Chaetocerotales</taxon>
        <taxon>Chaetocerotaceae</taxon>
        <taxon>Chaetoceros</taxon>
    </lineage>
</organism>